<dbReference type="KEGG" id="fbl:Fbal_2773"/>
<dbReference type="EMBL" id="CP002209">
    <property type="protein sequence ID" value="ADN76975.1"/>
    <property type="molecule type" value="Genomic_DNA"/>
</dbReference>
<evidence type="ECO:0000256" key="2">
    <source>
        <dbReference type="ARBA" id="ARBA00022771"/>
    </source>
</evidence>
<dbReference type="OrthoDB" id="9814654at2"/>
<keyword evidence="1" id="KW-0479">Metal-binding</keyword>
<dbReference type="GeneID" id="67182995"/>
<dbReference type="RefSeq" id="WP_013346281.1">
    <property type="nucleotide sequence ID" value="NC_014541.1"/>
</dbReference>
<dbReference type="eggNOG" id="ENOG5033139">
    <property type="taxonomic scope" value="Bacteria"/>
</dbReference>
<dbReference type="AlphaFoldDB" id="E1SRQ4"/>
<dbReference type="STRING" id="550540.Fbal_2773"/>
<evidence type="ECO:0000256" key="3">
    <source>
        <dbReference type="ARBA" id="ARBA00022833"/>
    </source>
</evidence>
<reference evidence="5 6" key="1">
    <citation type="journal article" date="2010" name="Stand. Genomic Sci.">
        <title>Complete genome sequence of Ferrimonas balearica type strain (PAT).</title>
        <authorList>
            <person name="Nolan M."/>
            <person name="Sikorski J."/>
            <person name="Davenport K."/>
            <person name="Lucas S."/>
            <person name="Glavina Del Rio T."/>
            <person name="Tice H."/>
            <person name="Cheng J."/>
            <person name="Goodwin L."/>
            <person name="Pitluck S."/>
            <person name="Liolios K."/>
            <person name="Ivanova N."/>
            <person name="Mavromatis K."/>
            <person name="Ovchinnikova G."/>
            <person name="Pati A."/>
            <person name="Chen A."/>
            <person name="Palaniappan K."/>
            <person name="Land M."/>
            <person name="Hauser L."/>
            <person name="Chang Y."/>
            <person name="Jeffries C."/>
            <person name="Tapia R."/>
            <person name="Brettin T."/>
            <person name="Detter J."/>
            <person name="Han C."/>
            <person name="Yasawong M."/>
            <person name="Rohde M."/>
            <person name="Tindall B."/>
            <person name="Goker M."/>
            <person name="Woyke T."/>
            <person name="Bristow J."/>
            <person name="Eisen J."/>
            <person name="Markowitz V."/>
            <person name="Hugenholtz P."/>
            <person name="Kyrpides N."/>
            <person name="Klenk H."/>
            <person name="Lapidus A."/>
        </authorList>
    </citation>
    <scope>NUCLEOTIDE SEQUENCE [LARGE SCALE GENOMIC DNA]</scope>
    <source>
        <strain evidence="6">DSM 9799 / CCM 4581 / KCTC 23876 / PAT</strain>
    </source>
</reference>
<dbReference type="Pfam" id="PF09413">
    <property type="entry name" value="DUF2007"/>
    <property type="match status" value="1"/>
</dbReference>
<dbReference type="Proteomes" id="UP000006683">
    <property type="component" value="Chromosome"/>
</dbReference>
<name>E1SRQ4_FERBD</name>
<organism evidence="5 6">
    <name type="scientific">Ferrimonas balearica (strain DSM 9799 / CCM 4581 / KCTC 23876 / PAT)</name>
    <dbReference type="NCBI Taxonomy" id="550540"/>
    <lineage>
        <taxon>Bacteria</taxon>
        <taxon>Pseudomonadati</taxon>
        <taxon>Pseudomonadota</taxon>
        <taxon>Gammaproteobacteria</taxon>
        <taxon>Alteromonadales</taxon>
        <taxon>Ferrimonadaceae</taxon>
        <taxon>Ferrimonas</taxon>
    </lineage>
</organism>
<evidence type="ECO:0000259" key="4">
    <source>
        <dbReference type="PROSITE" id="PS01358"/>
    </source>
</evidence>
<dbReference type="InterPro" id="IPR001876">
    <property type="entry name" value="Znf_RanBP2"/>
</dbReference>
<sequence length="102" mass="11395">MDSYVELYRAANMIEAHAVKGYLEQHGILVRVLGEALGGAAGELPVESQEVRLLVERRHQSEALTLLQRYQQELAPWQCAACGEQNDGHFEVCWRCGAEPEA</sequence>
<keyword evidence="3" id="KW-0862">Zinc</keyword>
<evidence type="ECO:0000313" key="5">
    <source>
        <dbReference type="EMBL" id="ADN76975.1"/>
    </source>
</evidence>
<dbReference type="Gene3D" id="3.30.70.790">
    <property type="entry name" value="UreE, C-terminal domain"/>
    <property type="match status" value="1"/>
</dbReference>
<evidence type="ECO:0000313" key="6">
    <source>
        <dbReference type="Proteomes" id="UP000006683"/>
    </source>
</evidence>
<keyword evidence="2" id="KW-0863">Zinc-finger</keyword>
<dbReference type="PROSITE" id="PS01358">
    <property type="entry name" value="ZF_RANBP2_1"/>
    <property type="match status" value="1"/>
</dbReference>
<gene>
    <name evidence="5" type="ordered locus">Fbal_2773</name>
</gene>
<dbReference type="InterPro" id="IPR018551">
    <property type="entry name" value="DUF2007"/>
</dbReference>
<feature type="domain" description="RanBP2-type" evidence="4">
    <location>
        <begin position="77"/>
        <end position="96"/>
    </location>
</feature>
<protein>
    <recommendedName>
        <fullName evidence="4">RanBP2-type domain-containing protein</fullName>
    </recommendedName>
</protein>
<dbReference type="HOGENOM" id="CLU_155686_0_0_6"/>
<evidence type="ECO:0000256" key="1">
    <source>
        <dbReference type="ARBA" id="ARBA00022723"/>
    </source>
</evidence>
<keyword evidence="6" id="KW-1185">Reference proteome</keyword>
<accession>E1SRQ4</accession>
<dbReference type="GO" id="GO:0008270">
    <property type="term" value="F:zinc ion binding"/>
    <property type="evidence" value="ECO:0007669"/>
    <property type="project" value="UniProtKB-KW"/>
</dbReference>
<proteinExistence type="predicted"/>